<dbReference type="PANTHER" id="PTHR24223:SF447">
    <property type="entry name" value="MULTIDRUG RESISTANCE-ASSOCIATED PROTEIN 5"/>
    <property type="match status" value="1"/>
</dbReference>
<dbReference type="PANTHER" id="PTHR24223">
    <property type="entry name" value="ATP-BINDING CASSETTE SUB-FAMILY C"/>
    <property type="match status" value="1"/>
</dbReference>
<evidence type="ECO:0000256" key="1">
    <source>
        <dbReference type="ARBA" id="ARBA00022741"/>
    </source>
</evidence>
<keyword evidence="1" id="KW-0547">Nucleotide-binding</keyword>
<keyword evidence="3" id="KW-1133">Transmembrane helix</keyword>
<keyword evidence="3" id="KW-0812">Transmembrane</keyword>
<feature type="transmembrane region" description="Helical" evidence="3">
    <location>
        <begin position="239"/>
        <end position="259"/>
    </location>
</feature>
<dbReference type="Proteomes" id="UP000708208">
    <property type="component" value="Unassembled WGS sequence"/>
</dbReference>
<sequence>GGQKQRISLARALYHLPSREVFLLDDPFSGLDSRVAKTIFEKVVMEQLRHNKTVILATHQMQFLKECDEILVFSQGQIVEQGSHQQLMSDQTSLYASLVTASAPPTDDNSDLVELEDSRILDCGTPTEMHPSQGPLEREALTKETGRIPWKAYVMYIMNAGGPMAMVLVLAAFALNIGSTAFSSWWLKNWFTMSDEHKYEFSLSNSSLEDLSTETSPVPKEALFNISTETPHFYFYRNFYLGIIVAIFFTSFLRTVLFVW</sequence>
<evidence type="ECO:0000313" key="5">
    <source>
        <dbReference type="Proteomes" id="UP000708208"/>
    </source>
</evidence>
<organism evidence="4 5">
    <name type="scientific">Allacma fusca</name>
    <dbReference type="NCBI Taxonomy" id="39272"/>
    <lineage>
        <taxon>Eukaryota</taxon>
        <taxon>Metazoa</taxon>
        <taxon>Ecdysozoa</taxon>
        <taxon>Arthropoda</taxon>
        <taxon>Hexapoda</taxon>
        <taxon>Collembola</taxon>
        <taxon>Symphypleona</taxon>
        <taxon>Sminthuridae</taxon>
        <taxon>Allacma</taxon>
    </lineage>
</organism>
<dbReference type="EMBL" id="CAJVCH010384753">
    <property type="protein sequence ID" value="CAG7817010.1"/>
    <property type="molecule type" value="Genomic_DNA"/>
</dbReference>
<dbReference type="GO" id="GO:0016020">
    <property type="term" value="C:membrane"/>
    <property type="evidence" value="ECO:0007669"/>
    <property type="project" value="TreeGrafter"/>
</dbReference>
<evidence type="ECO:0000256" key="2">
    <source>
        <dbReference type="ARBA" id="ARBA00022840"/>
    </source>
</evidence>
<keyword evidence="5" id="KW-1185">Reference proteome</keyword>
<dbReference type="AlphaFoldDB" id="A0A8J2KM11"/>
<keyword evidence="2" id="KW-0067">ATP-binding</keyword>
<evidence type="ECO:0008006" key="6">
    <source>
        <dbReference type="Google" id="ProtNLM"/>
    </source>
</evidence>
<dbReference type="OrthoDB" id="6500128at2759"/>
<feature type="non-terminal residue" evidence="4">
    <location>
        <position position="1"/>
    </location>
</feature>
<evidence type="ECO:0000313" key="4">
    <source>
        <dbReference type="EMBL" id="CAG7817010.1"/>
    </source>
</evidence>
<feature type="transmembrane region" description="Helical" evidence="3">
    <location>
        <begin position="165"/>
        <end position="187"/>
    </location>
</feature>
<dbReference type="InterPro" id="IPR050173">
    <property type="entry name" value="ABC_transporter_C-like"/>
</dbReference>
<dbReference type="GO" id="GO:0042626">
    <property type="term" value="F:ATPase-coupled transmembrane transporter activity"/>
    <property type="evidence" value="ECO:0007669"/>
    <property type="project" value="TreeGrafter"/>
</dbReference>
<accession>A0A8J2KM11</accession>
<keyword evidence="3" id="KW-0472">Membrane</keyword>
<proteinExistence type="predicted"/>
<protein>
    <recommendedName>
        <fullName evidence="6">ABC transporter domain-containing protein</fullName>
    </recommendedName>
</protein>
<evidence type="ECO:0000256" key="3">
    <source>
        <dbReference type="SAM" id="Phobius"/>
    </source>
</evidence>
<reference evidence="4" key="1">
    <citation type="submission" date="2021-06" db="EMBL/GenBank/DDBJ databases">
        <authorList>
            <person name="Hodson N. C."/>
            <person name="Mongue J. A."/>
            <person name="Jaron S. K."/>
        </authorList>
    </citation>
    <scope>NUCLEOTIDE SEQUENCE</scope>
</reference>
<name>A0A8J2KM11_9HEXA</name>
<feature type="non-terminal residue" evidence="4">
    <location>
        <position position="260"/>
    </location>
</feature>
<gene>
    <name evidence="4" type="ORF">AFUS01_LOCUS27599</name>
</gene>
<comment type="caution">
    <text evidence="4">The sequence shown here is derived from an EMBL/GenBank/DDBJ whole genome shotgun (WGS) entry which is preliminary data.</text>
</comment>
<dbReference type="GO" id="GO:0005524">
    <property type="term" value="F:ATP binding"/>
    <property type="evidence" value="ECO:0007669"/>
    <property type="project" value="UniProtKB-KW"/>
</dbReference>